<comment type="caution">
    <text evidence="1">The sequence shown here is derived from an EMBL/GenBank/DDBJ whole genome shotgun (WGS) entry which is preliminary data.</text>
</comment>
<dbReference type="AlphaFoldDB" id="A0ABD0PZF9"/>
<proteinExistence type="predicted"/>
<accession>A0ABD0PZF9</accession>
<name>A0ABD0PZF9_CIRMR</name>
<feature type="non-terminal residue" evidence="1">
    <location>
        <position position="78"/>
    </location>
</feature>
<organism evidence="1 2">
    <name type="scientific">Cirrhinus mrigala</name>
    <name type="common">Mrigala</name>
    <dbReference type="NCBI Taxonomy" id="683832"/>
    <lineage>
        <taxon>Eukaryota</taxon>
        <taxon>Metazoa</taxon>
        <taxon>Chordata</taxon>
        <taxon>Craniata</taxon>
        <taxon>Vertebrata</taxon>
        <taxon>Euteleostomi</taxon>
        <taxon>Actinopterygii</taxon>
        <taxon>Neopterygii</taxon>
        <taxon>Teleostei</taxon>
        <taxon>Ostariophysi</taxon>
        <taxon>Cypriniformes</taxon>
        <taxon>Cyprinidae</taxon>
        <taxon>Labeoninae</taxon>
        <taxon>Labeonini</taxon>
        <taxon>Cirrhinus</taxon>
    </lineage>
</organism>
<dbReference type="Proteomes" id="UP001529510">
    <property type="component" value="Unassembled WGS sequence"/>
</dbReference>
<sequence>MENFGKGGWVNQAYSGSPAPIRRPISTVYNPQPMFHSSLENINQLTLPNPYLAEDKLRTNPTEEKSSGCCSFLLRAVK</sequence>
<evidence type="ECO:0000313" key="2">
    <source>
        <dbReference type="Proteomes" id="UP001529510"/>
    </source>
</evidence>
<protein>
    <submittedName>
        <fullName evidence="1">Uncharacterized protein</fullName>
    </submittedName>
</protein>
<reference evidence="1 2" key="1">
    <citation type="submission" date="2024-05" db="EMBL/GenBank/DDBJ databases">
        <title>Genome sequencing and assembly of Indian major carp, Cirrhinus mrigala (Hamilton, 1822).</title>
        <authorList>
            <person name="Mohindra V."/>
            <person name="Chowdhury L.M."/>
            <person name="Lal K."/>
            <person name="Jena J.K."/>
        </authorList>
    </citation>
    <scope>NUCLEOTIDE SEQUENCE [LARGE SCALE GENOMIC DNA]</scope>
    <source>
        <strain evidence="1">CM1030</strain>
        <tissue evidence="1">Blood</tissue>
    </source>
</reference>
<dbReference type="EMBL" id="JAMKFB020000013">
    <property type="protein sequence ID" value="KAL0177976.1"/>
    <property type="molecule type" value="Genomic_DNA"/>
</dbReference>
<gene>
    <name evidence="1" type="ORF">M9458_026870</name>
</gene>
<keyword evidence="2" id="KW-1185">Reference proteome</keyword>
<evidence type="ECO:0000313" key="1">
    <source>
        <dbReference type="EMBL" id="KAL0177976.1"/>
    </source>
</evidence>